<comment type="catalytic activity">
    <reaction evidence="8 10">
        <text>D-ribose 5-phosphate + ATP = 5-phospho-alpha-D-ribose 1-diphosphate + AMP + H(+)</text>
        <dbReference type="Rhea" id="RHEA:15609"/>
        <dbReference type="ChEBI" id="CHEBI:15378"/>
        <dbReference type="ChEBI" id="CHEBI:30616"/>
        <dbReference type="ChEBI" id="CHEBI:58017"/>
        <dbReference type="ChEBI" id="CHEBI:78346"/>
        <dbReference type="ChEBI" id="CHEBI:456215"/>
        <dbReference type="EC" id="2.7.6.1"/>
    </reaction>
</comment>
<dbReference type="InterPro" id="IPR001763">
    <property type="entry name" value="Rhodanese-like_dom"/>
</dbReference>
<evidence type="ECO:0000259" key="11">
    <source>
        <dbReference type="PROSITE" id="PS50206"/>
    </source>
</evidence>
<sequence>MAKIINLNMANNNDTVIFGLENSWELAKNIGLSINKEIHPVTKVTFADGERLLSSEITTRNKSVYIICNTAKPVNDNIMELLIFIDSLKRASAKYITVVMTYYGYARQDRKAAGRQPISAKLIADLLETAGATKVIAIDLHNPSIQGFFNIPVDDLRGQFIFSAELRSRKENFVIVSPDHGGAVRARQLSELLDHGDEIAIIDKRRTGPNQSEIMGVLGNVKDKNVVIYDDIIDTGGTIIHAVKALKEQGAKKVIVAATHGLFSKGFDMFENDKDVDEVIVTDSVNHDHLKNYKKLKILSLAKFLGLVIEANINKTSITDVYYAYGQRHK</sequence>
<evidence type="ECO:0000256" key="8">
    <source>
        <dbReference type="ARBA" id="ARBA00049535"/>
    </source>
</evidence>
<protein>
    <recommendedName>
        <fullName evidence="10">Ribose-phosphate pyrophosphokinase</fullName>
        <ecNumber evidence="10">2.7.6.1</ecNumber>
    </recommendedName>
</protein>
<gene>
    <name evidence="12" type="primary">prs_2</name>
    <name evidence="12" type="ORF">NCTC10113_01221</name>
</gene>
<dbReference type="GO" id="GO:0000287">
    <property type="term" value="F:magnesium ion binding"/>
    <property type="evidence" value="ECO:0007669"/>
    <property type="project" value="InterPro"/>
</dbReference>
<dbReference type="PROSITE" id="PS00114">
    <property type="entry name" value="PRPP_SYNTHASE"/>
    <property type="match status" value="1"/>
</dbReference>
<dbReference type="FunFam" id="3.40.50.2020:FF:000007">
    <property type="entry name" value="Ribose-phosphate pyrophosphokinase"/>
    <property type="match status" value="1"/>
</dbReference>
<dbReference type="NCBIfam" id="TIGR01251">
    <property type="entry name" value="ribP_PPkin"/>
    <property type="match status" value="1"/>
</dbReference>
<dbReference type="InterPro" id="IPR029057">
    <property type="entry name" value="PRTase-like"/>
</dbReference>
<dbReference type="SMART" id="SM01400">
    <property type="entry name" value="Pribosyltran_N"/>
    <property type="match status" value="1"/>
</dbReference>
<keyword evidence="5 10" id="KW-0418">Kinase</keyword>
<evidence type="ECO:0000256" key="3">
    <source>
        <dbReference type="ARBA" id="ARBA00022727"/>
    </source>
</evidence>
<dbReference type="InterPro" id="IPR029099">
    <property type="entry name" value="Pribosyltran_N"/>
</dbReference>
<evidence type="ECO:0000256" key="6">
    <source>
        <dbReference type="ARBA" id="ARBA00022840"/>
    </source>
</evidence>
<evidence type="ECO:0000256" key="5">
    <source>
        <dbReference type="ARBA" id="ARBA00022777"/>
    </source>
</evidence>
<keyword evidence="6" id="KW-0067">ATP-binding</keyword>
<keyword evidence="12" id="KW-0614">Plasmid</keyword>
<keyword evidence="2 10" id="KW-0479">Metal-binding</keyword>
<evidence type="ECO:0000313" key="12">
    <source>
        <dbReference type="EMBL" id="VEU56317.1"/>
    </source>
</evidence>
<evidence type="ECO:0000256" key="1">
    <source>
        <dbReference type="ARBA" id="ARBA00022679"/>
    </source>
</evidence>
<dbReference type="CDD" id="cd06223">
    <property type="entry name" value="PRTases_typeI"/>
    <property type="match status" value="1"/>
</dbReference>
<evidence type="ECO:0000256" key="4">
    <source>
        <dbReference type="ARBA" id="ARBA00022741"/>
    </source>
</evidence>
<dbReference type="GO" id="GO:0002189">
    <property type="term" value="C:ribose phosphate diphosphokinase complex"/>
    <property type="evidence" value="ECO:0007669"/>
    <property type="project" value="TreeGrafter"/>
</dbReference>
<dbReference type="GO" id="GO:0005737">
    <property type="term" value="C:cytoplasm"/>
    <property type="evidence" value="ECO:0007669"/>
    <property type="project" value="TreeGrafter"/>
</dbReference>
<dbReference type="GO" id="GO:0009156">
    <property type="term" value="P:ribonucleoside monophosphate biosynthetic process"/>
    <property type="evidence" value="ECO:0007669"/>
    <property type="project" value="InterPro"/>
</dbReference>
<evidence type="ECO:0000256" key="9">
    <source>
        <dbReference type="RuleBase" id="RU004324"/>
    </source>
</evidence>
<dbReference type="Pfam" id="PF13793">
    <property type="entry name" value="Pribosyltran_N"/>
    <property type="match status" value="1"/>
</dbReference>
<keyword evidence="7 10" id="KW-0460">Magnesium</keyword>
<dbReference type="PANTHER" id="PTHR10210">
    <property type="entry name" value="RIBOSE-PHOSPHATE DIPHOSPHOKINASE FAMILY MEMBER"/>
    <property type="match status" value="1"/>
</dbReference>
<dbReference type="NCBIfam" id="NF002320">
    <property type="entry name" value="PRK01259.1"/>
    <property type="match status" value="1"/>
</dbReference>
<dbReference type="GO" id="GO:0006164">
    <property type="term" value="P:purine nucleotide biosynthetic process"/>
    <property type="evidence" value="ECO:0007669"/>
    <property type="project" value="TreeGrafter"/>
</dbReference>
<dbReference type="Pfam" id="PF00156">
    <property type="entry name" value="Pribosyltran"/>
    <property type="match status" value="1"/>
</dbReference>
<evidence type="ECO:0000256" key="7">
    <source>
        <dbReference type="ARBA" id="ARBA00022842"/>
    </source>
</evidence>
<dbReference type="EMBL" id="LR214939">
    <property type="protein sequence ID" value="VEU56317.1"/>
    <property type="molecule type" value="Genomic_DNA"/>
</dbReference>
<dbReference type="GO" id="GO:0005524">
    <property type="term" value="F:ATP binding"/>
    <property type="evidence" value="ECO:0007669"/>
    <property type="project" value="UniProtKB-KW"/>
</dbReference>
<geneLocation type="plasmid" evidence="12">
    <name>2</name>
</geneLocation>
<dbReference type="GO" id="GO:0016301">
    <property type="term" value="F:kinase activity"/>
    <property type="evidence" value="ECO:0007669"/>
    <property type="project" value="UniProtKB-KW"/>
</dbReference>
<dbReference type="InterPro" id="IPR000842">
    <property type="entry name" value="PRib_PP_synth_CS"/>
</dbReference>
<organism evidence="12">
    <name type="scientific">Metamycoplasma salivarium</name>
    <name type="common">Mycoplasma salivarium</name>
    <dbReference type="NCBI Taxonomy" id="2124"/>
    <lineage>
        <taxon>Bacteria</taxon>
        <taxon>Bacillati</taxon>
        <taxon>Mycoplasmatota</taxon>
        <taxon>Mycoplasmoidales</taxon>
        <taxon>Metamycoplasmataceae</taxon>
        <taxon>Metamycoplasma</taxon>
    </lineage>
</organism>
<evidence type="ECO:0000256" key="10">
    <source>
        <dbReference type="RuleBase" id="RU004325"/>
    </source>
</evidence>
<dbReference type="PROSITE" id="PS50206">
    <property type="entry name" value="RHODANESE_3"/>
    <property type="match status" value="1"/>
</dbReference>
<dbReference type="GO" id="GO:0006015">
    <property type="term" value="P:5-phosphoribose 1-diphosphate biosynthetic process"/>
    <property type="evidence" value="ECO:0007669"/>
    <property type="project" value="TreeGrafter"/>
</dbReference>
<keyword evidence="1 12" id="KW-0808">Transferase</keyword>
<dbReference type="PANTHER" id="PTHR10210:SF41">
    <property type="entry name" value="RIBOSE-PHOSPHATE PYROPHOSPHOKINASE 1, CHLOROPLASTIC"/>
    <property type="match status" value="1"/>
</dbReference>
<dbReference type="EC" id="2.7.6.1" evidence="10"/>
<reference evidence="12" key="1">
    <citation type="submission" date="2019-01" db="EMBL/GenBank/DDBJ databases">
        <authorList>
            <consortium name="Pathogen Informatics"/>
        </authorList>
    </citation>
    <scope>NUCLEOTIDE SEQUENCE [LARGE SCALE GENOMIC DNA]</scope>
    <source>
        <strain evidence="12">NCTC10113</strain>
    </source>
</reference>
<name>A0A448ZYJ4_METSV</name>
<dbReference type="SUPFAM" id="SSF53271">
    <property type="entry name" value="PRTase-like"/>
    <property type="match status" value="1"/>
</dbReference>
<accession>A0A448ZYJ4</accession>
<dbReference type="Gene3D" id="3.40.50.2020">
    <property type="match status" value="2"/>
</dbReference>
<keyword evidence="4" id="KW-0547">Nucleotide-binding</keyword>
<proteinExistence type="inferred from homology"/>
<comment type="similarity">
    <text evidence="9">Belongs to the ribose-phosphate pyrophosphokinase family.</text>
</comment>
<dbReference type="RefSeq" id="WP_232612557.1">
    <property type="nucleotide sequence ID" value="NZ_BPLV01000001.1"/>
</dbReference>
<keyword evidence="3 9" id="KW-0545">Nucleotide biosynthesis</keyword>
<dbReference type="AlphaFoldDB" id="A0A448ZYJ4"/>
<dbReference type="InterPro" id="IPR000836">
    <property type="entry name" value="PRTase_dom"/>
</dbReference>
<evidence type="ECO:0000256" key="2">
    <source>
        <dbReference type="ARBA" id="ARBA00022723"/>
    </source>
</evidence>
<dbReference type="GO" id="GO:0004749">
    <property type="term" value="F:ribose phosphate diphosphokinase activity"/>
    <property type="evidence" value="ECO:0007669"/>
    <property type="project" value="UniProtKB-EC"/>
</dbReference>
<feature type="domain" description="Rhodanese" evidence="11">
    <location>
        <begin position="222"/>
        <end position="271"/>
    </location>
</feature>
<dbReference type="InterPro" id="IPR005946">
    <property type="entry name" value="Rib-P_diPkinase"/>
</dbReference>